<evidence type="ECO:0000259" key="1">
    <source>
        <dbReference type="Pfam" id="PF13881"/>
    </source>
</evidence>
<dbReference type="PANTHER" id="PTHR13169:SF0">
    <property type="entry name" value="UBIQUITIN-LIKE PROTEIN 3"/>
    <property type="match status" value="1"/>
</dbReference>
<evidence type="ECO:0000313" key="2">
    <source>
        <dbReference type="Proteomes" id="UP000887561"/>
    </source>
</evidence>
<dbReference type="SUPFAM" id="SSF54236">
    <property type="entry name" value="Ubiquitin-like"/>
    <property type="match status" value="1"/>
</dbReference>
<dbReference type="InterPro" id="IPR040015">
    <property type="entry name" value="UBL3-like"/>
</dbReference>
<dbReference type="Pfam" id="PF13881">
    <property type="entry name" value="Rad60-SLD_2"/>
    <property type="match status" value="1"/>
</dbReference>
<dbReference type="InterPro" id="IPR039540">
    <property type="entry name" value="UBL3-like_ubiquitin_dom"/>
</dbReference>
<keyword evidence="2" id="KW-1185">Reference proteome</keyword>
<dbReference type="WBParaSite" id="scaffold19707_cov159.g19298">
    <property type="protein sequence ID" value="scaffold19707_cov159.g19298"/>
    <property type="gene ID" value="scaffold19707_cov159.g19298"/>
</dbReference>
<name>A0A915LYE4_MELJA</name>
<organism evidence="2 3">
    <name type="scientific">Meloidogyne javanica</name>
    <name type="common">Root-knot nematode worm</name>
    <dbReference type="NCBI Taxonomy" id="6303"/>
    <lineage>
        <taxon>Eukaryota</taxon>
        <taxon>Metazoa</taxon>
        <taxon>Ecdysozoa</taxon>
        <taxon>Nematoda</taxon>
        <taxon>Chromadorea</taxon>
        <taxon>Rhabditida</taxon>
        <taxon>Tylenchina</taxon>
        <taxon>Tylenchomorpha</taxon>
        <taxon>Tylenchoidea</taxon>
        <taxon>Meloidogynidae</taxon>
        <taxon>Meloidogyninae</taxon>
        <taxon>Meloidogyne</taxon>
        <taxon>Meloidogyne incognita group</taxon>
    </lineage>
</organism>
<reference evidence="3" key="1">
    <citation type="submission" date="2022-11" db="UniProtKB">
        <authorList>
            <consortium name="WormBaseParasite"/>
        </authorList>
    </citation>
    <scope>IDENTIFICATION</scope>
</reference>
<proteinExistence type="predicted"/>
<dbReference type="InterPro" id="IPR029071">
    <property type="entry name" value="Ubiquitin-like_domsf"/>
</dbReference>
<protein>
    <submittedName>
        <fullName evidence="3">UBL3-like ubiquitin domain-containing protein</fullName>
    </submittedName>
</protein>
<evidence type="ECO:0000313" key="3">
    <source>
        <dbReference type="WBParaSite" id="scaffold19707_cov159.g19298"/>
    </source>
</evidence>
<dbReference type="Gene3D" id="3.10.20.90">
    <property type="entry name" value="Phosphatidylinositol 3-kinase Catalytic Subunit, Chain A, domain 1"/>
    <property type="match status" value="1"/>
</dbReference>
<dbReference type="AlphaFoldDB" id="A0A915LYE4"/>
<sequence>MAKSEAEGNNGSGGSGLNNEKAEKIPLKLILVSGRTHEFRNFTASTTAGDLINYVFENWPEEWEEERLIYHGRFIHGSVTLGALHLPAGNSTVMHLVTRETLPEPNSNDNLKKSKRGRCCHCTIC</sequence>
<dbReference type="Proteomes" id="UP000887561">
    <property type="component" value="Unplaced"/>
</dbReference>
<dbReference type="PANTHER" id="PTHR13169">
    <property type="entry name" value="UBIQUITIN-LIKE PROTEIN 3 HCG-1 PROTEIN"/>
    <property type="match status" value="1"/>
</dbReference>
<accession>A0A915LYE4</accession>
<feature type="domain" description="UBL3-like ubiquitin" evidence="1">
    <location>
        <begin position="23"/>
        <end position="122"/>
    </location>
</feature>